<dbReference type="EMBL" id="JAVDYC010000001">
    <property type="protein sequence ID" value="MDR7320686.1"/>
    <property type="molecule type" value="Genomic_DNA"/>
</dbReference>
<gene>
    <name evidence="4" type="ORF">J2S44_000936</name>
</gene>
<evidence type="ECO:0000313" key="4">
    <source>
        <dbReference type="EMBL" id="MDR7320686.1"/>
    </source>
</evidence>
<dbReference type="InterPro" id="IPR016032">
    <property type="entry name" value="Sig_transdc_resp-reg_C-effctor"/>
</dbReference>
<dbReference type="InterPro" id="IPR036388">
    <property type="entry name" value="WH-like_DNA-bd_sf"/>
</dbReference>
<organism evidence="4 5">
    <name type="scientific">Catenuloplanes niger</name>
    <dbReference type="NCBI Taxonomy" id="587534"/>
    <lineage>
        <taxon>Bacteria</taxon>
        <taxon>Bacillati</taxon>
        <taxon>Actinomycetota</taxon>
        <taxon>Actinomycetes</taxon>
        <taxon>Micromonosporales</taxon>
        <taxon>Micromonosporaceae</taxon>
        <taxon>Catenuloplanes</taxon>
    </lineage>
</organism>
<dbReference type="PROSITE" id="PS50043">
    <property type="entry name" value="HTH_LUXR_2"/>
    <property type="match status" value="1"/>
</dbReference>
<dbReference type="GO" id="GO:0004016">
    <property type="term" value="F:adenylate cyclase activity"/>
    <property type="evidence" value="ECO:0007669"/>
    <property type="project" value="TreeGrafter"/>
</dbReference>
<reference evidence="4 5" key="1">
    <citation type="submission" date="2023-07" db="EMBL/GenBank/DDBJ databases">
        <title>Sequencing the genomes of 1000 actinobacteria strains.</title>
        <authorList>
            <person name="Klenk H.-P."/>
        </authorList>
    </citation>
    <scope>NUCLEOTIDE SEQUENCE [LARGE SCALE GENOMIC DNA]</scope>
    <source>
        <strain evidence="4 5">DSM 44711</strain>
    </source>
</reference>
<evidence type="ECO:0000256" key="2">
    <source>
        <dbReference type="ARBA" id="ARBA00022840"/>
    </source>
</evidence>
<dbReference type="PRINTS" id="PR00038">
    <property type="entry name" value="HTHLUXR"/>
</dbReference>
<dbReference type="InterPro" id="IPR041664">
    <property type="entry name" value="AAA_16"/>
</dbReference>
<dbReference type="SUPFAM" id="SSF52540">
    <property type="entry name" value="P-loop containing nucleoside triphosphate hydrolases"/>
    <property type="match status" value="1"/>
</dbReference>
<dbReference type="SMART" id="SM00421">
    <property type="entry name" value="HTH_LUXR"/>
    <property type="match status" value="1"/>
</dbReference>
<dbReference type="SUPFAM" id="SSF46894">
    <property type="entry name" value="C-terminal effector domain of the bipartite response regulators"/>
    <property type="match status" value="1"/>
</dbReference>
<dbReference type="Gene3D" id="1.10.10.10">
    <property type="entry name" value="Winged helix-like DNA-binding domain superfamily/Winged helix DNA-binding domain"/>
    <property type="match status" value="1"/>
</dbReference>
<proteinExistence type="predicted"/>
<comment type="caution">
    <text evidence="4">The sequence shown here is derived from an EMBL/GenBank/DDBJ whole genome shotgun (WGS) entry which is preliminary data.</text>
</comment>
<keyword evidence="5" id="KW-1185">Reference proteome</keyword>
<accession>A0AAE3ZK46</accession>
<sequence>MGTPRPTQPVLLGREAHVGVIDTALSAAGTRGAVVIVRGEPGIGKTALLSVARRHAVSRNMRVLGCAGVPIESDLPYSGLHQLLRPILRRDPALTGVPALAPDLRDTLLNAVGLRDSTPISRYDVSRAVLALLTAEAAAAPVLVTVDDTHWLDRSTSEVLASFARGLAGHRVVLIATQRDAVPAGPLDGVPAAHELILEGLATEDATALLATHAPQLSPRWRQRLLEVARGNPLALAELPAALRHHDEPDGDLPLTDRLERAFGLRLHGLSHATRMLLLTAALHDRDDQHEITTAAGRATGRALRPEDLREAVDAGLLETGDGTLRFRHPLMRSAVRRSATTAHRIGVHAALARILAADPDRQVWHRAAAALAPDESVAAELERAGARAAQRGAPDTASVALERAARLSPDTTERVRRLVAAADIGFGAGGGPRFARLVAELDVLAIDPVDRARLAYWQEELFRRDWSGDSGIAASIALTARLHAAGHPEQAVSALASSAVRAWWASPAAPALRHLVDAVHDPALPADDVTRGALLALIAPDEYAKTFLDRYAAVRDAPRVPADDLRLSQAAGAAGDMPAVIRLLDRVTPVLRSRGQFGLLAQALSSYAWANLHIGHLDATRAAAAECRRLSDEVGQPRWAVMARLADAIVAGRRGDRQAAESAAAEAEAVLLRSRAHPLLAKVEFVRGTAALGAGDFALAHDRLWRIFDPSSPAHHRQIRAWVLPELVEAAVRSGQVPRLRPVHAELTTLADRTGSPLLRAAVVSTAPLIADDPASAFDEALTYDLAGWPWHRARLLLAHGERLRRERQAAQARGVLREAHRIFRELGAIPWAERAAAEARACGERVGARALAEPGALTPQELQIARLAAAGLTNREIGDRLLLSHRTVGTHLYRIFPKLGVTARAGLARALEAHDGKAAPPPQ</sequence>
<dbReference type="AlphaFoldDB" id="A0AAE3ZK46"/>
<dbReference type="PROSITE" id="PS00622">
    <property type="entry name" value="HTH_LUXR_1"/>
    <property type="match status" value="1"/>
</dbReference>
<dbReference type="PANTHER" id="PTHR16305:SF35">
    <property type="entry name" value="TRANSCRIPTIONAL ACTIVATOR DOMAIN"/>
    <property type="match status" value="1"/>
</dbReference>
<keyword evidence="2" id="KW-0067">ATP-binding</keyword>
<evidence type="ECO:0000259" key="3">
    <source>
        <dbReference type="PROSITE" id="PS50043"/>
    </source>
</evidence>
<dbReference type="Gene3D" id="3.40.50.300">
    <property type="entry name" value="P-loop containing nucleotide triphosphate hydrolases"/>
    <property type="match status" value="1"/>
</dbReference>
<dbReference type="RefSeq" id="WP_310409299.1">
    <property type="nucleotide sequence ID" value="NZ_JAVDYC010000001.1"/>
</dbReference>
<protein>
    <submittedName>
        <fullName evidence="4">DNA-binding CsgD family transcriptional regulator</fullName>
    </submittedName>
</protein>
<dbReference type="Pfam" id="PF13191">
    <property type="entry name" value="AAA_16"/>
    <property type="match status" value="1"/>
</dbReference>
<dbReference type="InterPro" id="IPR027417">
    <property type="entry name" value="P-loop_NTPase"/>
</dbReference>
<dbReference type="CDD" id="cd06170">
    <property type="entry name" value="LuxR_C_like"/>
    <property type="match status" value="1"/>
</dbReference>
<evidence type="ECO:0000313" key="5">
    <source>
        <dbReference type="Proteomes" id="UP001183629"/>
    </source>
</evidence>
<name>A0AAE3ZK46_9ACTN</name>
<dbReference type="GO" id="GO:0005524">
    <property type="term" value="F:ATP binding"/>
    <property type="evidence" value="ECO:0007669"/>
    <property type="project" value="UniProtKB-KW"/>
</dbReference>
<dbReference type="GO" id="GO:0006355">
    <property type="term" value="P:regulation of DNA-templated transcription"/>
    <property type="evidence" value="ECO:0007669"/>
    <property type="project" value="InterPro"/>
</dbReference>
<evidence type="ECO:0000256" key="1">
    <source>
        <dbReference type="ARBA" id="ARBA00022741"/>
    </source>
</evidence>
<dbReference type="GO" id="GO:0005737">
    <property type="term" value="C:cytoplasm"/>
    <property type="evidence" value="ECO:0007669"/>
    <property type="project" value="TreeGrafter"/>
</dbReference>
<dbReference type="GO" id="GO:0003677">
    <property type="term" value="F:DNA binding"/>
    <property type="evidence" value="ECO:0007669"/>
    <property type="project" value="UniProtKB-KW"/>
</dbReference>
<dbReference type="PANTHER" id="PTHR16305">
    <property type="entry name" value="TESTICULAR SOLUBLE ADENYLYL CYCLASE"/>
    <property type="match status" value="1"/>
</dbReference>
<dbReference type="Proteomes" id="UP001183629">
    <property type="component" value="Unassembled WGS sequence"/>
</dbReference>
<keyword evidence="4" id="KW-0238">DNA-binding</keyword>
<dbReference type="InterPro" id="IPR000792">
    <property type="entry name" value="Tscrpt_reg_LuxR_C"/>
</dbReference>
<dbReference type="Pfam" id="PF00196">
    <property type="entry name" value="GerE"/>
    <property type="match status" value="1"/>
</dbReference>
<feature type="domain" description="HTH luxR-type" evidence="3">
    <location>
        <begin position="852"/>
        <end position="917"/>
    </location>
</feature>
<keyword evidence="1" id="KW-0547">Nucleotide-binding</keyword>